<dbReference type="OMA" id="DAFECEN"/>
<organism evidence="2 3">
    <name type="scientific">Stachybotrys chlorohalonatus (strain IBT 40285)</name>
    <dbReference type="NCBI Taxonomy" id="1283841"/>
    <lineage>
        <taxon>Eukaryota</taxon>
        <taxon>Fungi</taxon>
        <taxon>Dikarya</taxon>
        <taxon>Ascomycota</taxon>
        <taxon>Pezizomycotina</taxon>
        <taxon>Sordariomycetes</taxon>
        <taxon>Hypocreomycetidae</taxon>
        <taxon>Hypocreales</taxon>
        <taxon>Stachybotryaceae</taxon>
        <taxon>Stachybotrys</taxon>
    </lineage>
</organism>
<dbReference type="CDD" id="cd01298">
    <property type="entry name" value="ATZ_TRZ_like"/>
    <property type="match status" value="1"/>
</dbReference>
<dbReference type="InterPro" id="IPR032466">
    <property type="entry name" value="Metal_Hydrolase"/>
</dbReference>
<evidence type="ECO:0000313" key="2">
    <source>
        <dbReference type="EMBL" id="KFA69593.1"/>
    </source>
</evidence>
<dbReference type="Gene3D" id="2.30.40.10">
    <property type="entry name" value="Urease, subunit C, domain 1"/>
    <property type="match status" value="1"/>
</dbReference>
<dbReference type="AlphaFoldDB" id="A0A084R058"/>
<dbReference type="Pfam" id="PF01979">
    <property type="entry name" value="Amidohydro_1"/>
    <property type="match status" value="1"/>
</dbReference>
<dbReference type="OrthoDB" id="194468at2759"/>
<keyword evidence="3" id="KW-1185">Reference proteome</keyword>
<dbReference type="GO" id="GO:0016810">
    <property type="term" value="F:hydrolase activity, acting on carbon-nitrogen (but not peptide) bonds"/>
    <property type="evidence" value="ECO:0007669"/>
    <property type="project" value="InterPro"/>
</dbReference>
<name>A0A084R058_STAC4</name>
<gene>
    <name evidence="2" type="ORF">S40285_07460</name>
</gene>
<dbReference type="STRING" id="1283841.A0A084R058"/>
<dbReference type="InterPro" id="IPR050287">
    <property type="entry name" value="MTA/SAH_deaminase"/>
</dbReference>
<reference evidence="2 3" key="1">
    <citation type="journal article" date="2014" name="BMC Genomics">
        <title>Comparative genome sequencing reveals chemotype-specific gene clusters in the toxigenic black mold Stachybotrys.</title>
        <authorList>
            <person name="Semeiks J."/>
            <person name="Borek D."/>
            <person name="Otwinowski Z."/>
            <person name="Grishin N.V."/>
        </authorList>
    </citation>
    <scope>NUCLEOTIDE SEQUENCE [LARGE SCALE GENOMIC DNA]</scope>
    <source>
        <strain evidence="2 3">IBT 40285</strain>
    </source>
</reference>
<sequence>MNKIVIHNTSILTLDYDDQFFYPGTVEIEDDRITKVYGGDPDAETLNDASITVIDGTDRLVMPGFVNLHFHTSVAKGFGDELPLKEYLDQVWYPSVRALNRKRAFTAAMHSYCTAIKSGTTTVNDMYRFVGSLADAASKIGIRAVLSNEVALAEYQLDSIQDNEASYKENNNRGSGRIQVWMGHEWMCTSDLELMAEVGQMKKTLGTGLHIHLCESEQEVAEIRAKFGKTPVEIAYETGCLGTDAVAAHCVHLTERDIQLFAETGTSVSYGPGFNAKLGNGIVSLQDLLAAGINVGMGIDAFECENSPDMFELMKFGSLIQRALHKDASLAKPFDILRMATRNGAKALGIDAGAVSPGKKADLIVVDLTKNQMFTPLLKDPASREKMLESHLVFGCNGSAVQHSMIDGTLVMKDYKVLAIDEEVLRKEMDAMFEDMSVDIKSLVIQFTVWERYHTRQLLSVCS</sequence>
<evidence type="ECO:0000259" key="1">
    <source>
        <dbReference type="Pfam" id="PF01979"/>
    </source>
</evidence>
<dbReference type="InParanoid" id="A0A084R058"/>
<dbReference type="InterPro" id="IPR006680">
    <property type="entry name" value="Amidohydro-rel"/>
</dbReference>
<dbReference type="SUPFAM" id="SSF51338">
    <property type="entry name" value="Composite domain of metallo-dependent hydrolases"/>
    <property type="match status" value="1"/>
</dbReference>
<dbReference type="InterPro" id="IPR011059">
    <property type="entry name" value="Metal-dep_hydrolase_composite"/>
</dbReference>
<dbReference type="PANTHER" id="PTHR43794">
    <property type="entry name" value="AMINOHYDROLASE SSNA-RELATED"/>
    <property type="match status" value="1"/>
</dbReference>
<proteinExistence type="predicted"/>
<protein>
    <recommendedName>
        <fullName evidence="1">Amidohydrolase-related domain-containing protein</fullName>
    </recommendedName>
</protein>
<accession>A0A084R058</accession>
<dbReference type="EMBL" id="KL659401">
    <property type="protein sequence ID" value="KFA69593.1"/>
    <property type="molecule type" value="Genomic_DNA"/>
</dbReference>
<evidence type="ECO:0000313" key="3">
    <source>
        <dbReference type="Proteomes" id="UP000028524"/>
    </source>
</evidence>
<dbReference type="Gene3D" id="3.20.20.140">
    <property type="entry name" value="Metal-dependent hydrolases"/>
    <property type="match status" value="1"/>
</dbReference>
<dbReference type="HOGENOM" id="CLU_012358_2_0_1"/>
<feature type="domain" description="Amidohydrolase-related" evidence="1">
    <location>
        <begin position="60"/>
        <end position="411"/>
    </location>
</feature>
<dbReference type="Proteomes" id="UP000028524">
    <property type="component" value="Unassembled WGS sequence"/>
</dbReference>
<dbReference type="PANTHER" id="PTHR43794:SF5">
    <property type="entry name" value="CHLOROHYDROLASE FAMILY PROTEIN"/>
    <property type="match status" value="1"/>
</dbReference>
<dbReference type="SUPFAM" id="SSF51556">
    <property type="entry name" value="Metallo-dependent hydrolases"/>
    <property type="match status" value="1"/>
</dbReference>